<name>A0ABD0P7H8_CIRMR</name>
<evidence type="ECO:0000313" key="3">
    <source>
        <dbReference type="Proteomes" id="UP001529510"/>
    </source>
</evidence>
<feature type="non-terminal residue" evidence="2">
    <location>
        <position position="91"/>
    </location>
</feature>
<keyword evidence="3" id="KW-1185">Reference proteome</keyword>
<accession>A0ABD0P7H8</accession>
<evidence type="ECO:0000256" key="1">
    <source>
        <dbReference type="SAM" id="Phobius"/>
    </source>
</evidence>
<proteinExistence type="predicted"/>
<comment type="caution">
    <text evidence="2">The sequence shown here is derived from an EMBL/GenBank/DDBJ whole genome shotgun (WGS) entry which is preliminary data.</text>
</comment>
<reference evidence="2 3" key="1">
    <citation type="submission" date="2024-05" db="EMBL/GenBank/DDBJ databases">
        <title>Genome sequencing and assembly of Indian major carp, Cirrhinus mrigala (Hamilton, 1822).</title>
        <authorList>
            <person name="Mohindra V."/>
            <person name="Chowdhury L.M."/>
            <person name="Lal K."/>
            <person name="Jena J.K."/>
        </authorList>
    </citation>
    <scope>NUCLEOTIDE SEQUENCE [LARGE SCALE GENOMIC DNA]</scope>
    <source>
        <strain evidence="2">CM1030</strain>
        <tissue evidence="2">Blood</tissue>
    </source>
</reference>
<organism evidence="2 3">
    <name type="scientific">Cirrhinus mrigala</name>
    <name type="common">Mrigala</name>
    <dbReference type="NCBI Taxonomy" id="683832"/>
    <lineage>
        <taxon>Eukaryota</taxon>
        <taxon>Metazoa</taxon>
        <taxon>Chordata</taxon>
        <taxon>Craniata</taxon>
        <taxon>Vertebrata</taxon>
        <taxon>Euteleostomi</taxon>
        <taxon>Actinopterygii</taxon>
        <taxon>Neopterygii</taxon>
        <taxon>Teleostei</taxon>
        <taxon>Ostariophysi</taxon>
        <taxon>Cypriniformes</taxon>
        <taxon>Cyprinidae</taxon>
        <taxon>Labeoninae</taxon>
        <taxon>Labeonini</taxon>
        <taxon>Cirrhinus</taxon>
    </lineage>
</organism>
<dbReference type="EMBL" id="JAMKFB020000017">
    <property type="protein sequence ID" value="KAL0169875.1"/>
    <property type="molecule type" value="Genomic_DNA"/>
</dbReference>
<evidence type="ECO:0000313" key="2">
    <source>
        <dbReference type="EMBL" id="KAL0169875.1"/>
    </source>
</evidence>
<feature type="transmembrane region" description="Helical" evidence="1">
    <location>
        <begin position="33"/>
        <end position="51"/>
    </location>
</feature>
<keyword evidence="1" id="KW-0472">Membrane</keyword>
<keyword evidence="1" id="KW-1133">Transmembrane helix</keyword>
<dbReference type="Proteomes" id="UP001529510">
    <property type="component" value="Unassembled WGS sequence"/>
</dbReference>
<gene>
    <name evidence="2" type="ORF">M9458_034471</name>
</gene>
<feature type="non-terminal residue" evidence="2">
    <location>
        <position position="1"/>
    </location>
</feature>
<keyword evidence="1" id="KW-0812">Transmembrane</keyword>
<sequence length="91" mass="10258">IRVYMNSMGNSEPNNTHLIALRFLSVNSIIDPWVFIILSPSVLRFLWGALCKTTFMPSRNSLFKTSISKNPAGQIELYQPSTTSVETTHLN</sequence>
<dbReference type="AlphaFoldDB" id="A0ABD0P7H8"/>
<protein>
    <submittedName>
        <fullName evidence="2">Uncharacterized protein</fullName>
    </submittedName>
</protein>